<name>A0A9W8HAL5_9FUNG</name>
<dbReference type="EMBL" id="JANBUL010000131">
    <property type="protein sequence ID" value="KAJ2780610.1"/>
    <property type="molecule type" value="Genomic_DNA"/>
</dbReference>
<proteinExistence type="predicted"/>
<accession>A0A9W8HAL5</accession>
<feature type="chain" id="PRO_5040962756" evidence="2">
    <location>
        <begin position="17"/>
        <end position="122"/>
    </location>
</feature>
<feature type="compositionally biased region" description="Polar residues" evidence="1">
    <location>
        <begin position="88"/>
        <end position="100"/>
    </location>
</feature>
<feature type="region of interest" description="Disordered" evidence="1">
    <location>
        <begin position="26"/>
        <end position="59"/>
    </location>
</feature>
<evidence type="ECO:0000313" key="4">
    <source>
        <dbReference type="Proteomes" id="UP001140217"/>
    </source>
</evidence>
<protein>
    <submittedName>
        <fullName evidence="3">Uncharacterized protein</fullName>
    </submittedName>
</protein>
<dbReference type="Proteomes" id="UP001140217">
    <property type="component" value="Unassembled WGS sequence"/>
</dbReference>
<organism evidence="3 4">
    <name type="scientific">Coemansia javaensis</name>
    <dbReference type="NCBI Taxonomy" id="2761396"/>
    <lineage>
        <taxon>Eukaryota</taxon>
        <taxon>Fungi</taxon>
        <taxon>Fungi incertae sedis</taxon>
        <taxon>Zoopagomycota</taxon>
        <taxon>Kickxellomycotina</taxon>
        <taxon>Kickxellomycetes</taxon>
        <taxon>Kickxellales</taxon>
        <taxon>Kickxellaceae</taxon>
        <taxon>Coemansia</taxon>
    </lineage>
</organism>
<feature type="signal peptide" evidence="2">
    <location>
        <begin position="1"/>
        <end position="16"/>
    </location>
</feature>
<keyword evidence="2" id="KW-0732">Signal</keyword>
<gene>
    <name evidence="3" type="ORF">H4R18_003366</name>
</gene>
<evidence type="ECO:0000313" key="3">
    <source>
        <dbReference type="EMBL" id="KAJ2780610.1"/>
    </source>
</evidence>
<evidence type="ECO:0000256" key="2">
    <source>
        <dbReference type="SAM" id="SignalP"/>
    </source>
</evidence>
<feature type="compositionally biased region" description="Polar residues" evidence="1">
    <location>
        <begin position="35"/>
        <end position="53"/>
    </location>
</feature>
<feature type="region of interest" description="Disordered" evidence="1">
    <location>
        <begin position="88"/>
        <end position="122"/>
    </location>
</feature>
<sequence length="122" mass="13017">MKFLPALFLAAAIVVAQDIFADGGDTVADGPAAITHSNENNGQQFTNSVVSTGSKGGNKFTDLKDNTFTDSINNVGISDSNIINAHQTTISGNKGSTANGKHNHISSEDSENRRRRRRAPRF</sequence>
<reference evidence="3" key="1">
    <citation type="submission" date="2022-07" db="EMBL/GenBank/DDBJ databases">
        <title>Phylogenomic reconstructions and comparative analyses of Kickxellomycotina fungi.</title>
        <authorList>
            <person name="Reynolds N.K."/>
            <person name="Stajich J.E."/>
            <person name="Barry K."/>
            <person name="Grigoriev I.V."/>
            <person name="Crous P."/>
            <person name="Smith M.E."/>
        </authorList>
    </citation>
    <scope>NUCLEOTIDE SEQUENCE</scope>
    <source>
        <strain evidence="3">NBRC 105414</strain>
    </source>
</reference>
<keyword evidence="4" id="KW-1185">Reference proteome</keyword>
<dbReference type="AlphaFoldDB" id="A0A9W8HAL5"/>
<evidence type="ECO:0000256" key="1">
    <source>
        <dbReference type="SAM" id="MobiDB-lite"/>
    </source>
</evidence>
<feature type="compositionally biased region" description="Basic residues" evidence="1">
    <location>
        <begin position="113"/>
        <end position="122"/>
    </location>
</feature>
<dbReference type="OrthoDB" id="5567786at2759"/>
<comment type="caution">
    <text evidence="3">The sequence shown here is derived from an EMBL/GenBank/DDBJ whole genome shotgun (WGS) entry which is preliminary data.</text>
</comment>